<keyword evidence="1" id="KW-0812">Transmembrane</keyword>
<organism evidence="2 3">
    <name type="scientific">Mycena sanguinolenta</name>
    <dbReference type="NCBI Taxonomy" id="230812"/>
    <lineage>
        <taxon>Eukaryota</taxon>
        <taxon>Fungi</taxon>
        <taxon>Dikarya</taxon>
        <taxon>Basidiomycota</taxon>
        <taxon>Agaricomycotina</taxon>
        <taxon>Agaricomycetes</taxon>
        <taxon>Agaricomycetidae</taxon>
        <taxon>Agaricales</taxon>
        <taxon>Marasmiineae</taxon>
        <taxon>Mycenaceae</taxon>
        <taxon>Mycena</taxon>
    </lineage>
</organism>
<sequence length="713" mass="79287">MASSSLDSTVCTPEQLAISGASESYCYTRRQSAGLTVVSLTGFVSLAAVITILSLIVRNKWRAMRGPKADRRPLIQQPMDLFLLSLFFGDLLQSLSVVMDTKWINDGIVHVGSFCTAQGRVSAFLLRHFTQWRSSGLLQNTGQAAIAMSTFVITLHTFDRIWRRGGVQSLKLAYFIVGTIWTFLILTVSISTAVHRSPSFYAPTPYWCWINGSYPSYRIAIENFWLWMAFAVSILYIPLVLWDAGYIIPCDPQWWTFRIPTGEKRNSKQRSKLILCALAYCLPVFPMGTSRWFLLVHDNAKPLATAKPQFIIKAIFSMSGVCDVLVFKFARSGLLLFPCSSDASETASVNSKDSTLSDVNLNDVNPNDITENTEPAAATIPPKNGEPLASLVCAWIGINSLDAVWITYYIRSATDPNPRTIVNKSHQGWEVYYLTMFVFGFFWGCVNIVVWMWYFQSVDNCPRTRFSAGRDSTFSQIARFSRKWGRIGILVPVAITMGLGPFFGPVQAWLHRCDSFNGEVILNGLFFSSPNNEAPVASFYFRQPNGTLQKQYDYNLTNDAVNPSIWYFSLLPGSDSAAQIQNVTYDLDNLIFVATCPGNTTQCTQGTFQDAGYLSFLISDKASNATVADMRAVDTDWDYGRHWDDAPSYILREVNADGSLGSVVVRTAVTEPGHCTILKLCANDASIATLAPVGLTLYAQNKYSVVCTTLNSN</sequence>
<protein>
    <recommendedName>
        <fullName evidence="4">Glucose receptor Git3 N-terminal domain-containing protein</fullName>
    </recommendedName>
</protein>
<feature type="transmembrane region" description="Helical" evidence="1">
    <location>
        <begin position="487"/>
        <end position="510"/>
    </location>
</feature>
<feature type="transmembrane region" description="Helical" evidence="1">
    <location>
        <begin position="174"/>
        <end position="194"/>
    </location>
</feature>
<dbReference type="EMBL" id="JACAZH010000016">
    <property type="protein sequence ID" value="KAF7349424.1"/>
    <property type="molecule type" value="Genomic_DNA"/>
</dbReference>
<keyword evidence="1" id="KW-0472">Membrane</keyword>
<dbReference type="Gene3D" id="1.20.1070.10">
    <property type="entry name" value="Rhodopsin 7-helix transmembrane proteins"/>
    <property type="match status" value="1"/>
</dbReference>
<evidence type="ECO:0000313" key="2">
    <source>
        <dbReference type="EMBL" id="KAF7349424.1"/>
    </source>
</evidence>
<comment type="caution">
    <text evidence="2">The sequence shown here is derived from an EMBL/GenBank/DDBJ whole genome shotgun (WGS) entry which is preliminary data.</text>
</comment>
<feature type="transmembrane region" description="Helical" evidence="1">
    <location>
        <begin position="310"/>
        <end position="330"/>
    </location>
</feature>
<evidence type="ECO:0000256" key="1">
    <source>
        <dbReference type="SAM" id="Phobius"/>
    </source>
</evidence>
<accession>A0A8H6XZ51</accession>
<feature type="transmembrane region" description="Helical" evidence="1">
    <location>
        <begin position="224"/>
        <end position="248"/>
    </location>
</feature>
<feature type="transmembrane region" description="Helical" evidence="1">
    <location>
        <begin position="388"/>
        <end position="411"/>
    </location>
</feature>
<dbReference type="Proteomes" id="UP000623467">
    <property type="component" value="Unassembled WGS sequence"/>
</dbReference>
<dbReference type="OrthoDB" id="100006at2759"/>
<keyword evidence="3" id="KW-1185">Reference proteome</keyword>
<evidence type="ECO:0000313" key="3">
    <source>
        <dbReference type="Proteomes" id="UP000623467"/>
    </source>
</evidence>
<evidence type="ECO:0008006" key="4">
    <source>
        <dbReference type="Google" id="ProtNLM"/>
    </source>
</evidence>
<name>A0A8H6XZ51_9AGAR</name>
<feature type="transmembrane region" description="Helical" evidence="1">
    <location>
        <begin position="431"/>
        <end position="455"/>
    </location>
</feature>
<keyword evidence="1" id="KW-1133">Transmembrane helix</keyword>
<feature type="transmembrane region" description="Helical" evidence="1">
    <location>
        <begin position="273"/>
        <end position="294"/>
    </location>
</feature>
<feature type="transmembrane region" description="Helical" evidence="1">
    <location>
        <begin position="37"/>
        <end position="57"/>
    </location>
</feature>
<reference evidence="2" key="1">
    <citation type="submission" date="2020-05" db="EMBL/GenBank/DDBJ databases">
        <title>Mycena genomes resolve the evolution of fungal bioluminescence.</title>
        <authorList>
            <person name="Tsai I.J."/>
        </authorList>
    </citation>
    <scope>NUCLEOTIDE SEQUENCE</scope>
    <source>
        <strain evidence="2">160909Yilan</strain>
    </source>
</reference>
<gene>
    <name evidence="2" type="ORF">MSAN_01732300</name>
</gene>
<dbReference type="AlphaFoldDB" id="A0A8H6XZ51"/>
<proteinExistence type="predicted"/>